<dbReference type="Proteomes" id="UP001069090">
    <property type="component" value="Unassembled WGS sequence"/>
</dbReference>
<evidence type="ECO:0000313" key="2">
    <source>
        <dbReference type="Proteomes" id="UP001069090"/>
    </source>
</evidence>
<dbReference type="AlphaFoldDB" id="A0A9J6RLP7"/>
<gene>
    <name evidence="1" type="ORF">O0V09_07870</name>
</gene>
<comment type="caution">
    <text evidence="1">The sequence shown here is derived from an EMBL/GenBank/DDBJ whole genome shotgun (WGS) entry which is preliminary data.</text>
</comment>
<dbReference type="RefSeq" id="WP_258331262.1">
    <property type="nucleotide sequence ID" value="NZ_JAPTGG010000005.1"/>
</dbReference>
<accession>A0A9J6RLP7</accession>
<evidence type="ECO:0000313" key="1">
    <source>
        <dbReference type="EMBL" id="MCZ0865111.1"/>
    </source>
</evidence>
<keyword evidence="2" id="KW-1185">Reference proteome</keyword>
<protein>
    <submittedName>
        <fullName evidence="1">Uncharacterized protein</fullName>
    </submittedName>
</protein>
<proteinExistence type="predicted"/>
<sequence>MQHTEILSFNGIARQYQKAQLPIKAMSLRSNEVVSLSHDLEFTLSFTGDPQPPLMTIRAGNNIVEASLPPRHAVDLKQWLPLRIEPQTRIIKNGRVVSYQVAFIPTLALASRDQLRALQNIKLNHYPKKGTDNAF</sequence>
<dbReference type="EMBL" id="JAPTGG010000005">
    <property type="protein sequence ID" value="MCZ0865111.1"/>
    <property type="molecule type" value="Genomic_DNA"/>
</dbReference>
<name>A0A9J6RLP7_9GAMM</name>
<organism evidence="1 2">
    <name type="scientific">Dasania phycosphaerae</name>
    <dbReference type="NCBI Taxonomy" id="2950436"/>
    <lineage>
        <taxon>Bacteria</taxon>
        <taxon>Pseudomonadati</taxon>
        <taxon>Pseudomonadota</taxon>
        <taxon>Gammaproteobacteria</taxon>
        <taxon>Cellvibrionales</taxon>
        <taxon>Spongiibacteraceae</taxon>
        <taxon>Dasania</taxon>
    </lineage>
</organism>
<reference evidence="1 2" key="1">
    <citation type="submission" date="2022-12" db="EMBL/GenBank/DDBJ databases">
        <title>Dasania phycosphaerae sp. nov., isolated from particulate material of the south coast of Korea.</title>
        <authorList>
            <person name="Jiang Y."/>
        </authorList>
    </citation>
    <scope>NUCLEOTIDE SEQUENCE [LARGE SCALE GENOMIC DNA]</scope>
    <source>
        <strain evidence="1 2">GY-19</strain>
    </source>
</reference>